<dbReference type="EMBL" id="KN822057">
    <property type="protein sequence ID" value="KIM60954.1"/>
    <property type="molecule type" value="Genomic_DNA"/>
</dbReference>
<accession>A0A0C3DXQ9</accession>
<reference evidence="2" key="2">
    <citation type="submission" date="2015-01" db="EMBL/GenBank/DDBJ databases">
        <title>Evolutionary Origins and Diversification of the Mycorrhizal Mutualists.</title>
        <authorList>
            <consortium name="DOE Joint Genome Institute"/>
            <consortium name="Mycorrhizal Genomics Consortium"/>
            <person name="Kohler A."/>
            <person name="Kuo A."/>
            <person name="Nagy L.G."/>
            <person name="Floudas D."/>
            <person name="Copeland A."/>
            <person name="Barry K.W."/>
            <person name="Cichocki N."/>
            <person name="Veneault-Fourrey C."/>
            <person name="LaButti K."/>
            <person name="Lindquist E.A."/>
            <person name="Lipzen A."/>
            <person name="Lundell T."/>
            <person name="Morin E."/>
            <person name="Murat C."/>
            <person name="Riley R."/>
            <person name="Ohm R."/>
            <person name="Sun H."/>
            <person name="Tunlid A."/>
            <person name="Henrissat B."/>
            <person name="Grigoriev I.V."/>
            <person name="Hibbett D.S."/>
            <person name="Martin F."/>
        </authorList>
    </citation>
    <scope>NUCLEOTIDE SEQUENCE [LARGE SCALE GENOMIC DNA]</scope>
    <source>
        <strain evidence="2">Foug A</strain>
    </source>
</reference>
<organism evidence="1 2">
    <name type="scientific">Scleroderma citrinum Foug A</name>
    <dbReference type="NCBI Taxonomy" id="1036808"/>
    <lineage>
        <taxon>Eukaryota</taxon>
        <taxon>Fungi</taxon>
        <taxon>Dikarya</taxon>
        <taxon>Basidiomycota</taxon>
        <taxon>Agaricomycotina</taxon>
        <taxon>Agaricomycetes</taxon>
        <taxon>Agaricomycetidae</taxon>
        <taxon>Boletales</taxon>
        <taxon>Sclerodermatineae</taxon>
        <taxon>Sclerodermataceae</taxon>
        <taxon>Scleroderma</taxon>
    </lineage>
</organism>
<sequence length="79" mass="8697">MYRVHGKRHSGALDIAARNFIDFFEGNAFTPAPPHNCWLPNAGTQYSVMARSLSAHQIGASEYYPSMLQIRSTIGIGSI</sequence>
<name>A0A0C3DXQ9_9AGAM</name>
<dbReference type="Proteomes" id="UP000053989">
    <property type="component" value="Unassembled WGS sequence"/>
</dbReference>
<dbReference type="AlphaFoldDB" id="A0A0C3DXQ9"/>
<dbReference type="InParanoid" id="A0A0C3DXQ9"/>
<dbReference type="HOGENOM" id="CLU_2607421_0_0_1"/>
<gene>
    <name evidence="1" type="ORF">SCLCIDRAFT_1216442</name>
</gene>
<protein>
    <submittedName>
        <fullName evidence="1">Uncharacterized protein</fullName>
    </submittedName>
</protein>
<keyword evidence="2" id="KW-1185">Reference proteome</keyword>
<proteinExistence type="predicted"/>
<reference evidence="1 2" key="1">
    <citation type="submission" date="2014-04" db="EMBL/GenBank/DDBJ databases">
        <authorList>
            <consortium name="DOE Joint Genome Institute"/>
            <person name="Kuo A."/>
            <person name="Kohler A."/>
            <person name="Nagy L.G."/>
            <person name="Floudas D."/>
            <person name="Copeland A."/>
            <person name="Barry K.W."/>
            <person name="Cichocki N."/>
            <person name="Veneault-Fourrey C."/>
            <person name="LaButti K."/>
            <person name="Lindquist E.A."/>
            <person name="Lipzen A."/>
            <person name="Lundell T."/>
            <person name="Morin E."/>
            <person name="Murat C."/>
            <person name="Sun H."/>
            <person name="Tunlid A."/>
            <person name="Henrissat B."/>
            <person name="Grigoriev I.V."/>
            <person name="Hibbett D.S."/>
            <person name="Martin F."/>
            <person name="Nordberg H.P."/>
            <person name="Cantor M.N."/>
            <person name="Hua S.X."/>
        </authorList>
    </citation>
    <scope>NUCLEOTIDE SEQUENCE [LARGE SCALE GENOMIC DNA]</scope>
    <source>
        <strain evidence="1 2">Foug A</strain>
    </source>
</reference>
<evidence type="ECO:0000313" key="1">
    <source>
        <dbReference type="EMBL" id="KIM60954.1"/>
    </source>
</evidence>
<evidence type="ECO:0000313" key="2">
    <source>
        <dbReference type="Proteomes" id="UP000053989"/>
    </source>
</evidence>